<keyword evidence="2" id="KW-1185">Reference proteome</keyword>
<dbReference type="EMBL" id="JAWJZF010000337">
    <property type="protein sequence ID" value="MDX2292697.1"/>
    <property type="molecule type" value="Genomic_DNA"/>
</dbReference>
<protein>
    <recommendedName>
        <fullName evidence="3">Porin</fullName>
    </recommendedName>
</protein>
<feature type="non-terminal residue" evidence="1">
    <location>
        <position position="1"/>
    </location>
</feature>
<dbReference type="RefSeq" id="WP_319009172.1">
    <property type="nucleotide sequence ID" value="NZ_JAWJZF010000337.1"/>
</dbReference>
<proteinExistence type="predicted"/>
<evidence type="ECO:0000313" key="2">
    <source>
        <dbReference type="Proteomes" id="UP001278571"/>
    </source>
</evidence>
<sequence>VRSRDTGPEADTPNTGYERLLLAPGVQVQVRNVRVYADVELPVYQRVNATELPSDKSGQLFPRALFKVQMNYDF</sequence>
<reference evidence="1 2" key="1">
    <citation type="submission" date="2023-10" db="EMBL/GenBank/DDBJ databases">
        <authorList>
            <person name="Wang X.X."/>
        </authorList>
    </citation>
    <scope>NUCLEOTIDE SEQUENCE [LARGE SCALE GENOMIC DNA]</scope>
    <source>
        <strain evidence="1 2">NBRC 12816</strain>
    </source>
</reference>
<evidence type="ECO:0008006" key="3">
    <source>
        <dbReference type="Google" id="ProtNLM"/>
    </source>
</evidence>
<gene>
    <name evidence="1" type="ORF">R2363_10980</name>
</gene>
<name>A0ABU4K5G3_9ACTN</name>
<comment type="caution">
    <text evidence="1">The sequence shown here is derived from an EMBL/GenBank/DDBJ whole genome shotgun (WGS) entry which is preliminary data.</text>
</comment>
<accession>A0ABU4K5G3</accession>
<organism evidence="1 2">
    <name type="scientific">Streptomyces roseolus</name>
    <dbReference type="NCBI Taxonomy" id="67358"/>
    <lineage>
        <taxon>Bacteria</taxon>
        <taxon>Bacillati</taxon>
        <taxon>Actinomycetota</taxon>
        <taxon>Actinomycetes</taxon>
        <taxon>Kitasatosporales</taxon>
        <taxon>Streptomycetaceae</taxon>
        <taxon>Streptomyces</taxon>
    </lineage>
</organism>
<evidence type="ECO:0000313" key="1">
    <source>
        <dbReference type="EMBL" id="MDX2292697.1"/>
    </source>
</evidence>
<dbReference type="Proteomes" id="UP001278571">
    <property type="component" value="Unassembled WGS sequence"/>
</dbReference>